<dbReference type="AlphaFoldDB" id="A0A6A6DBW4"/>
<evidence type="ECO:0000313" key="3">
    <source>
        <dbReference type="EMBL" id="KAF2175948.1"/>
    </source>
</evidence>
<evidence type="ECO:0000313" key="4">
    <source>
        <dbReference type="Proteomes" id="UP000800200"/>
    </source>
</evidence>
<feature type="non-terminal residue" evidence="3">
    <location>
        <position position="1"/>
    </location>
</feature>
<feature type="region of interest" description="Disordered" evidence="1">
    <location>
        <begin position="1"/>
        <end position="21"/>
    </location>
</feature>
<evidence type="ECO:0000256" key="1">
    <source>
        <dbReference type="SAM" id="MobiDB-lite"/>
    </source>
</evidence>
<keyword evidence="4" id="KW-1185">Reference proteome</keyword>
<feature type="non-terminal residue" evidence="3">
    <location>
        <position position="94"/>
    </location>
</feature>
<proteinExistence type="predicted"/>
<dbReference type="OrthoDB" id="4469945at2759"/>
<dbReference type="InterPro" id="IPR056444">
    <property type="entry name" value="Zn_ribbon_GRF_2"/>
</dbReference>
<dbReference type="Pfam" id="PF23549">
    <property type="entry name" value="Zn_ribbon_GRF_2"/>
    <property type="match status" value="1"/>
</dbReference>
<evidence type="ECO:0000259" key="2">
    <source>
        <dbReference type="Pfam" id="PF23549"/>
    </source>
</evidence>
<feature type="compositionally biased region" description="Basic and acidic residues" evidence="1">
    <location>
        <begin position="1"/>
        <end position="10"/>
    </location>
</feature>
<name>A0A6A6DBW4_9PEZI</name>
<reference evidence="3" key="1">
    <citation type="journal article" date="2020" name="Stud. Mycol.">
        <title>101 Dothideomycetes genomes: a test case for predicting lifestyles and emergence of pathogens.</title>
        <authorList>
            <person name="Haridas S."/>
            <person name="Albert R."/>
            <person name="Binder M."/>
            <person name="Bloem J."/>
            <person name="Labutti K."/>
            <person name="Salamov A."/>
            <person name="Andreopoulos B."/>
            <person name="Baker S."/>
            <person name="Barry K."/>
            <person name="Bills G."/>
            <person name="Bluhm B."/>
            <person name="Cannon C."/>
            <person name="Castanera R."/>
            <person name="Culley D."/>
            <person name="Daum C."/>
            <person name="Ezra D."/>
            <person name="Gonzalez J."/>
            <person name="Henrissat B."/>
            <person name="Kuo A."/>
            <person name="Liang C."/>
            <person name="Lipzen A."/>
            <person name="Lutzoni F."/>
            <person name="Magnuson J."/>
            <person name="Mondo S."/>
            <person name="Nolan M."/>
            <person name="Ohm R."/>
            <person name="Pangilinan J."/>
            <person name="Park H.-J."/>
            <person name="Ramirez L."/>
            <person name="Alfaro M."/>
            <person name="Sun H."/>
            <person name="Tritt A."/>
            <person name="Yoshinaga Y."/>
            <person name="Zwiers L.-H."/>
            <person name="Turgeon B."/>
            <person name="Goodwin S."/>
            <person name="Spatafora J."/>
            <person name="Crous P."/>
            <person name="Grigoriev I."/>
        </authorList>
    </citation>
    <scope>NUCLEOTIDE SEQUENCE</scope>
    <source>
        <strain evidence="3">CBS 207.26</strain>
    </source>
</reference>
<dbReference type="Proteomes" id="UP000800200">
    <property type="component" value="Unassembled WGS sequence"/>
</dbReference>
<protein>
    <recommendedName>
        <fullName evidence="2">GRF-like zinc ribbon domain-containing protein</fullName>
    </recommendedName>
</protein>
<feature type="domain" description="GRF-like zinc ribbon" evidence="2">
    <location>
        <begin position="4"/>
        <end position="53"/>
    </location>
</feature>
<gene>
    <name evidence="3" type="ORF">K469DRAFT_498910</name>
</gene>
<sequence length="94" mass="10480">ASVRHPETRRRIQNGNPNGNSGRHYFICTTCRENQTEIRSEPRGGWITWDDARGINNANPKCFCKEVSRQGKAGGQSFIPGMGFWTCATGVCAY</sequence>
<organism evidence="3 4">
    <name type="scientific">Zopfia rhizophila CBS 207.26</name>
    <dbReference type="NCBI Taxonomy" id="1314779"/>
    <lineage>
        <taxon>Eukaryota</taxon>
        <taxon>Fungi</taxon>
        <taxon>Dikarya</taxon>
        <taxon>Ascomycota</taxon>
        <taxon>Pezizomycotina</taxon>
        <taxon>Dothideomycetes</taxon>
        <taxon>Dothideomycetes incertae sedis</taxon>
        <taxon>Zopfiaceae</taxon>
        <taxon>Zopfia</taxon>
    </lineage>
</organism>
<accession>A0A6A6DBW4</accession>
<dbReference type="EMBL" id="ML994719">
    <property type="protein sequence ID" value="KAF2175948.1"/>
    <property type="molecule type" value="Genomic_DNA"/>
</dbReference>